<reference evidence="1 2" key="1">
    <citation type="journal article" date="2018" name="PLoS ONE">
        <title>The draft genome of Kipferlia bialata reveals reductive genome evolution in fornicate parasites.</title>
        <authorList>
            <person name="Tanifuji G."/>
            <person name="Takabayashi S."/>
            <person name="Kume K."/>
            <person name="Takagi M."/>
            <person name="Nakayama T."/>
            <person name="Kamikawa R."/>
            <person name="Inagaki Y."/>
            <person name="Hashimoto T."/>
        </authorList>
    </citation>
    <scope>NUCLEOTIDE SEQUENCE [LARGE SCALE GENOMIC DNA]</scope>
    <source>
        <strain evidence="1">NY0173</strain>
    </source>
</reference>
<proteinExistence type="predicted"/>
<name>A0A9K3CQ97_9EUKA</name>
<feature type="non-terminal residue" evidence="1">
    <location>
        <position position="1"/>
    </location>
</feature>
<evidence type="ECO:0000313" key="1">
    <source>
        <dbReference type="EMBL" id="GIQ80631.1"/>
    </source>
</evidence>
<accession>A0A9K3CQ97</accession>
<comment type="caution">
    <text evidence="1">The sequence shown here is derived from an EMBL/GenBank/DDBJ whole genome shotgun (WGS) entry which is preliminary data.</text>
</comment>
<evidence type="ECO:0000313" key="2">
    <source>
        <dbReference type="Proteomes" id="UP000265618"/>
    </source>
</evidence>
<organism evidence="1 2">
    <name type="scientific">Kipferlia bialata</name>
    <dbReference type="NCBI Taxonomy" id="797122"/>
    <lineage>
        <taxon>Eukaryota</taxon>
        <taxon>Metamonada</taxon>
        <taxon>Carpediemonas-like organisms</taxon>
        <taxon>Kipferlia</taxon>
    </lineage>
</organism>
<sequence>LKAAVSEFQGEYQTSQPPLVCASCGSTSLSPYCSVHPTHGVVLCEGCTPVVETPMTVERETETVALARTYAALYPDLGVAPFGDALGQGDRASGVRTGLLSACIQKEELLKGFVASVGI</sequence>
<dbReference type="Proteomes" id="UP000265618">
    <property type="component" value="Unassembled WGS sequence"/>
</dbReference>
<keyword evidence="2" id="KW-1185">Reference proteome</keyword>
<dbReference type="EMBL" id="BDIP01000209">
    <property type="protein sequence ID" value="GIQ80631.1"/>
    <property type="molecule type" value="Genomic_DNA"/>
</dbReference>
<gene>
    <name evidence="1" type="ORF">KIPB_001459</name>
</gene>
<dbReference type="AlphaFoldDB" id="A0A9K3CQ97"/>
<protein>
    <submittedName>
        <fullName evidence="1">Uncharacterized protein</fullName>
    </submittedName>
</protein>